<dbReference type="GO" id="GO:0005509">
    <property type="term" value="F:calcium ion binding"/>
    <property type="evidence" value="ECO:0007669"/>
    <property type="project" value="UniProtKB-UniRule"/>
</dbReference>
<keyword evidence="2" id="KW-1003">Cell membrane</keyword>
<gene>
    <name evidence="15" type="primary">CDH10</name>
    <name evidence="15" type="ORF">EYF80_054852</name>
</gene>
<dbReference type="GO" id="GO:0000902">
    <property type="term" value="P:cell morphogenesis"/>
    <property type="evidence" value="ECO:0007669"/>
    <property type="project" value="TreeGrafter"/>
</dbReference>
<keyword evidence="8 13" id="KW-0106">Calcium</keyword>
<dbReference type="FunFam" id="2.60.40.60:FF:000017">
    <property type="entry name" value="Cadherin 24"/>
    <property type="match status" value="1"/>
</dbReference>
<evidence type="ECO:0000256" key="8">
    <source>
        <dbReference type="ARBA" id="ARBA00022837"/>
    </source>
</evidence>
<evidence type="ECO:0000256" key="7">
    <source>
        <dbReference type="ARBA" id="ARBA00022737"/>
    </source>
</evidence>
<proteinExistence type="predicted"/>
<evidence type="ECO:0000256" key="12">
    <source>
        <dbReference type="ARBA" id="ARBA00023180"/>
    </source>
</evidence>
<evidence type="ECO:0000256" key="6">
    <source>
        <dbReference type="ARBA" id="ARBA00022729"/>
    </source>
</evidence>
<dbReference type="AlphaFoldDB" id="A0A4Z2F1A7"/>
<evidence type="ECO:0000256" key="4">
    <source>
        <dbReference type="ARBA" id="ARBA00022692"/>
    </source>
</evidence>
<dbReference type="SUPFAM" id="SSF49313">
    <property type="entry name" value="Cadherin-like"/>
    <property type="match status" value="3"/>
</dbReference>
<evidence type="ECO:0000313" key="15">
    <source>
        <dbReference type="EMBL" id="TNN34986.1"/>
    </source>
</evidence>
<protein>
    <submittedName>
        <fullName evidence="15">Cadherin-10</fullName>
    </submittedName>
</protein>
<comment type="caution">
    <text evidence="15">The sequence shown here is derived from an EMBL/GenBank/DDBJ whole genome shotgun (WGS) entry which is preliminary data.</text>
</comment>
<dbReference type="OrthoDB" id="6252479at2759"/>
<dbReference type="InterPro" id="IPR015919">
    <property type="entry name" value="Cadherin-like_sf"/>
</dbReference>
<evidence type="ECO:0000256" key="5">
    <source>
        <dbReference type="ARBA" id="ARBA00022723"/>
    </source>
</evidence>
<dbReference type="PROSITE" id="PS00232">
    <property type="entry name" value="CADHERIN_1"/>
    <property type="match status" value="1"/>
</dbReference>
<feature type="domain" description="Cadherin" evidence="14">
    <location>
        <begin position="263"/>
        <end position="347"/>
    </location>
</feature>
<keyword evidence="4" id="KW-0812">Transmembrane</keyword>
<dbReference type="Gene3D" id="2.60.40.60">
    <property type="entry name" value="Cadherins"/>
    <property type="match status" value="4"/>
</dbReference>
<dbReference type="SMART" id="SM00112">
    <property type="entry name" value="CA"/>
    <property type="match status" value="2"/>
</dbReference>
<dbReference type="PANTHER" id="PTHR24027:SF322">
    <property type="entry name" value="CADHERIN-6"/>
    <property type="match status" value="1"/>
</dbReference>
<feature type="domain" description="Cadherin" evidence="14">
    <location>
        <begin position="46"/>
        <end position="158"/>
    </location>
</feature>
<dbReference type="GO" id="GO:0016339">
    <property type="term" value="P:calcium-dependent cell-cell adhesion via plasma membrane cell adhesion molecules"/>
    <property type="evidence" value="ECO:0007669"/>
    <property type="project" value="TreeGrafter"/>
</dbReference>
<dbReference type="FunFam" id="2.60.40.60:FF:000012">
    <property type="entry name" value="Cadherin 24"/>
    <property type="match status" value="1"/>
</dbReference>
<dbReference type="GO" id="GO:0016342">
    <property type="term" value="C:catenin complex"/>
    <property type="evidence" value="ECO:0007669"/>
    <property type="project" value="TreeGrafter"/>
</dbReference>
<keyword evidence="12" id="KW-0325">Glycoprotein</keyword>
<keyword evidence="11" id="KW-0472">Membrane</keyword>
<evidence type="ECO:0000256" key="10">
    <source>
        <dbReference type="ARBA" id="ARBA00022989"/>
    </source>
</evidence>
<dbReference type="GO" id="GO:0044331">
    <property type="term" value="P:cell-cell adhesion mediated by cadherin"/>
    <property type="evidence" value="ECO:0007669"/>
    <property type="project" value="TreeGrafter"/>
</dbReference>
<comment type="subcellular location">
    <subcellularLocation>
        <location evidence="1">Cell membrane</location>
        <topology evidence="1">Single-pass type I membrane protein</topology>
    </subcellularLocation>
</comment>
<keyword evidence="9" id="KW-0130">Cell adhesion</keyword>
<dbReference type="PANTHER" id="PTHR24027">
    <property type="entry name" value="CADHERIN-23"/>
    <property type="match status" value="1"/>
</dbReference>
<dbReference type="GO" id="GO:0099560">
    <property type="term" value="P:synaptic membrane adhesion"/>
    <property type="evidence" value="ECO:0007669"/>
    <property type="project" value="TreeGrafter"/>
</dbReference>
<dbReference type="GO" id="GO:0007043">
    <property type="term" value="P:cell-cell junction assembly"/>
    <property type="evidence" value="ECO:0007669"/>
    <property type="project" value="TreeGrafter"/>
</dbReference>
<dbReference type="PRINTS" id="PR00205">
    <property type="entry name" value="CADHERIN"/>
</dbReference>
<keyword evidence="16" id="KW-1185">Reference proteome</keyword>
<evidence type="ECO:0000256" key="1">
    <source>
        <dbReference type="ARBA" id="ARBA00004251"/>
    </source>
</evidence>
<sequence length="356" mass="39688">MYCFAKEGTSVATVTANDADDETYGNSAKLVYSILQGQPYFSVDSENDSFRVTAVESTEIGGAIGRIKADDPDVGRNAEMEYSVVGGHDTFDVVTDQSTQEGVIVIKKALDYESKRDFEFRVEVKNTYLDSRFVHGLQFKDYATVKVTVEDVDEPPGFTRNPYVIEVHEDTAAGSFVGVVSARDPDADNKPVKYSIDRHTDLERLFNIDSVNGTITTLKALDREMSKWHNISVVATEINNPRQTTRVPVFIKVLDVNDNAPEFAMTYDTFVCENVKAGQASRYRHADNTANILTRRGGFSRREMSLYFLPVVISDNDYPIQSSTSTLVVRVCACDSRGNMQTCNPEHNDSQDAKKL</sequence>
<dbReference type="InterPro" id="IPR020894">
    <property type="entry name" value="Cadherin_CS"/>
</dbReference>
<dbReference type="GO" id="GO:0034332">
    <property type="term" value="P:adherens junction organization"/>
    <property type="evidence" value="ECO:0007669"/>
    <property type="project" value="TreeGrafter"/>
</dbReference>
<keyword evidence="6" id="KW-0732">Signal</keyword>
<dbReference type="GO" id="GO:0008013">
    <property type="term" value="F:beta-catenin binding"/>
    <property type="evidence" value="ECO:0007669"/>
    <property type="project" value="TreeGrafter"/>
</dbReference>
<dbReference type="GO" id="GO:0007156">
    <property type="term" value="P:homophilic cell adhesion via plasma membrane adhesion molecules"/>
    <property type="evidence" value="ECO:0007669"/>
    <property type="project" value="InterPro"/>
</dbReference>
<dbReference type="CDD" id="cd11304">
    <property type="entry name" value="Cadherin_repeat"/>
    <property type="match status" value="2"/>
</dbReference>
<dbReference type="GO" id="GO:0045296">
    <property type="term" value="F:cadherin binding"/>
    <property type="evidence" value="ECO:0007669"/>
    <property type="project" value="TreeGrafter"/>
</dbReference>
<evidence type="ECO:0000256" key="9">
    <source>
        <dbReference type="ARBA" id="ARBA00022889"/>
    </source>
</evidence>
<dbReference type="GO" id="GO:0016477">
    <property type="term" value="P:cell migration"/>
    <property type="evidence" value="ECO:0007669"/>
    <property type="project" value="TreeGrafter"/>
</dbReference>
<reference evidence="15 16" key="1">
    <citation type="submission" date="2019-03" db="EMBL/GenBank/DDBJ databases">
        <title>First draft genome of Liparis tanakae, snailfish: a comprehensive survey of snailfish specific genes.</title>
        <authorList>
            <person name="Kim W."/>
            <person name="Song I."/>
            <person name="Jeong J.-H."/>
            <person name="Kim D."/>
            <person name="Kim S."/>
            <person name="Ryu S."/>
            <person name="Song J.Y."/>
            <person name="Lee S.K."/>
        </authorList>
    </citation>
    <scope>NUCLEOTIDE SEQUENCE [LARGE SCALE GENOMIC DNA]</scope>
    <source>
        <tissue evidence="15">Muscle</tissue>
    </source>
</reference>
<dbReference type="Proteomes" id="UP000314294">
    <property type="component" value="Unassembled WGS sequence"/>
</dbReference>
<dbReference type="EMBL" id="SRLO01001854">
    <property type="protein sequence ID" value="TNN34986.1"/>
    <property type="molecule type" value="Genomic_DNA"/>
</dbReference>
<evidence type="ECO:0000256" key="11">
    <source>
        <dbReference type="ARBA" id="ARBA00023136"/>
    </source>
</evidence>
<dbReference type="Pfam" id="PF00028">
    <property type="entry name" value="Cadherin"/>
    <property type="match status" value="2"/>
</dbReference>
<feature type="domain" description="Cadherin" evidence="14">
    <location>
        <begin position="159"/>
        <end position="263"/>
    </location>
</feature>
<evidence type="ECO:0000256" key="3">
    <source>
        <dbReference type="ARBA" id="ARBA00022685"/>
    </source>
</evidence>
<keyword evidence="3" id="KW-0165">Cleavage on pair of basic residues</keyword>
<accession>A0A4Z2F1A7</accession>
<dbReference type="InterPro" id="IPR002126">
    <property type="entry name" value="Cadherin-like_dom"/>
</dbReference>
<keyword evidence="7" id="KW-0677">Repeat</keyword>
<organism evidence="15 16">
    <name type="scientific">Liparis tanakae</name>
    <name type="common">Tanaka's snailfish</name>
    <dbReference type="NCBI Taxonomy" id="230148"/>
    <lineage>
        <taxon>Eukaryota</taxon>
        <taxon>Metazoa</taxon>
        <taxon>Chordata</taxon>
        <taxon>Craniata</taxon>
        <taxon>Vertebrata</taxon>
        <taxon>Euteleostomi</taxon>
        <taxon>Actinopterygii</taxon>
        <taxon>Neopterygii</taxon>
        <taxon>Teleostei</taxon>
        <taxon>Neoteleostei</taxon>
        <taxon>Acanthomorphata</taxon>
        <taxon>Eupercaria</taxon>
        <taxon>Perciformes</taxon>
        <taxon>Cottioidei</taxon>
        <taxon>Cottales</taxon>
        <taxon>Liparidae</taxon>
        <taxon>Liparis</taxon>
    </lineage>
</organism>
<evidence type="ECO:0000259" key="14">
    <source>
        <dbReference type="PROSITE" id="PS50268"/>
    </source>
</evidence>
<dbReference type="GO" id="GO:0005912">
    <property type="term" value="C:adherens junction"/>
    <property type="evidence" value="ECO:0007669"/>
    <property type="project" value="TreeGrafter"/>
</dbReference>
<evidence type="ECO:0000313" key="16">
    <source>
        <dbReference type="Proteomes" id="UP000314294"/>
    </source>
</evidence>
<keyword evidence="10" id="KW-1133">Transmembrane helix</keyword>
<evidence type="ECO:0000256" key="2">
    <source>
        <dbReference type="ARBA" id="ARBA00022475"/>
    </source>
</evidence>
<dbReference type="PROSITE" id="PS50268">
    <property type="entry name" value="CADHERIN_2"/>
    <property type="match status" value="3"/>
</dbReference>
<name>A0A4Z2F1A7_9TELE</name>
<evidence type="ECO:0000256" key="13">
    <source>
        <dbReference type="PROSITE-ProRule" id="PRU00043"/>
    </source>
</evidence>
<dbReference type="InterPro" id="IPR039808">
    <property type="entry name" value="Cadherin"/>
</dbReference>
<keyword evidence="5" id="KW-0479">Metal-binding</keyword>